<organism evidence="1 2">
    <name type="scientific">Streptomyces lateritius</name>
    <dbReference type="NCBI Taxonomy" id="67313"/>
    <lineage>
        <taxon>Bacteria</taxon>
        <taxon>Bacillati</taxon>
        <taxon>Actinomycetota</taxon>
        <taxon>Actinomycetes</taxon>
        <taxon>Kitasatosporales</taxon>
        <taxon>Streptomycetaceae</taxon>
        <taxon>Streptomyces</taxon>
    </lineage>
</organism>
<comment type="caution">
    <text evidence="1">The sequence shown here is derived from an EMBL/GenBank/DDBJ whole genome shotgun (WGS) entry which is preliminary data.</text>
</comment>
<protein>
    <submittedName>
        <fullName evidence="1">Uncharacterized protein</fullName>
    </submittedName>
</protein>
<sequence length="95" mass="10075">MTSDARRNRRMQHVTTTGSALAVALFPLVVGVLLAKSVGADPMTPVNALITSGGQRARLSRSQLRTCGGRALRTARVRRGVPARSLVSLPGLRGR</sequence>
<gene>
    <name evidence="1" type="ORF">ACF05T_20360</name>
</gene>
<evidence type="ECO:0000313" key="2">
    <source>
        <dbReference type="Proteomes" id="UP001603013"/>
    </source>
</evidence>
<name>A0ABW6YF13_9ACTN</name>
<keyword evidence="2" id="KW-1185">Reference proteome</keyword>
<reference evidence="1 2" key="1">
    <citation type="submission" date="2024-10" db="EMBL/GenBank/DDBJ databases">
        <title>The Natural Products Discovery Center: Release of the First 8490 Sequenced Strains for Exploring Actinobacteria Biosynthetic Diversity.</title>
        <authorList>
            <person name="Kalkreuter E."/>
            <person name="Kautsar S.A."/>
            <person name="Yang D."/>
            <person name="Bader C.D."/>
            <person name="Teijaro C.N."/>
            <person name="Fluegel L."/>
            <person name="Davis C.M."/>
            <person name="Simpson J.R."/>
            <person name="Lauterbach L."/>
            <person name="Steele A.D."/>
            <person name="Gui C."/>
            <person name="Meng S."/>
            <person name="Li G."/>
            <person name="Viehrig K."/>
            <person name="Ye F."/>
            <person name="Su P."/>
            <person name="Kiefer A.F."/>
            <person name="Nichols A."/>
            <person name="Cepeda A.J."/>
            <person name="Yan W."/>
            <person name="Fan B."/>
            <person name="Jiang Y."/>
            <person name="Adhikari A."/>
            <person name="Zheng C.-J."/>
            <person name="Schuster L."/>
            <person name="Cowan T.M."/>
            <person name="Smanski M.J."/>
            <person name="Chevrette M.G."/>
            <person name="De Carvalho L.P.S."/>
            <person name="Shen B."/>
        </authorList>
    </citation>
    <scope>NUCLEOTIDE SEQUENCE [LARGE SCALE GENOMIC DNA]</scope>
    <source>
        <strain evidence="1 2">NPDC015755</strain>
    </source>
</reference>
<evidence type="ECO:0000313" key="1">
    <source>
        <dbReference type="EMBL" id="MFF8278434.1"/>
    </source>
</evidence>
<dbReference type="RefSeq" id="WP_391935567.1">
    <property type="nucleotide sequence ID" value="NZ_JBIBSM010000010.1"/>
</dbReference>
<dbReference type="Proteomes" id="UP001603013">
    <property type="component" value="Unassembled WGS sequence"/>
</dbReference>
<accession>A0ABW6YF13</accession>
<proteinExistence type="predicted"/>
<dbReference type="EMBL" id="JBIBSM010000010">
    <property type="protein sequence ID" value="MFF8278434.1"/>
    <property type="molecule type" value="Genomic_DNA"/>
</dbReference>